<evidence type="ECO:0000313" key="2">
    <source>
        <dbReference type="EMBL" id="KAF7354239.1"/>
    </source>
</evidence>
<dbReference type="EMBL" id="JACAZI010000008">
    <property type="protein sequence ID" value="KAF7354239.1"/>
    <property type="molecule type" value="Genomic_DNA"/>
</dbReference>
<evidence type="ECO:0000256" key="1">
    <source>
        <dbReference type="SAM" id="MobiDB-lite"/>
    </source>
</evidence>
<name>A0A8H6Y891_9AGAR</name>
<reference evidence="2" key="1">
    <citation type="submission" date="2020-05" db="EMBL/GenBank/DDBJ databases">
        <title>Mycena genomes resolve the evolution of fungal bioluminescence.</title>
        <authorList>
            <person name="Tsai I.J."/>
        </authorList>
    </citation>
    <scope>NUCLEOTIDE SEQUENCE</scope>
    <source>
        <strain evidence="2">CCC161011</strain>
    </source>
</reference>
<feature type="compositionally biased region" description="Basic residues" evidence="1">
    <location>
        <begin position="173"/>
        <end position="196"/>
    </location>
</feature>
<dbReference type="OrthoDB" id="2926744at2759"/>
<keyword evidence="3" id="KW-1185">Reference proteome</keyword>
<comment type="caution">
    <text evidence="2">The sequence shown here is derived from an EMBL/GenBank/DDBJ whole genome shotgun (WGS) entry which is preliminary data.</text>
</comment>
<accession>A0A8H6Y891</accession>
<proteinExistence type="predicted"/>
<dbReference type="Proteomes" id="UP000620124">
    <property type="component" value="Unassembled WGS sequence"/>
</dbReference>
<feature type="region of interest" description="Disordered" evidence="1">
    <location>
        <begin position="165"/>
        <end position="196"/>
    </location>
</feature>
<gene>
    <name evidence="2" type="ORF">MVEN_01111800</name>
</gene>
<organism evidence="2 3">
    <name type="scientific">Mycena venus</name>
    <dbReference type="NCBI Taxonomy" id="2733690"/>
    <lineage>
        <taxon>Eukaryota</taxon>
        <taxon>Fungi</taxon>
        <taxon>Dikarya</taxon>
        <taxon>Basidiomycota</taxon>
        <taxon>Agaricomycotina</taxon>
        <taxon>Agaricomycetes</taxon>
        <taxon>Agaricomycetidae</taxon>
        <taxon>Agaricales</taxon>
        <taxon>Marasmiineae</taxon>
        <taxon>Mycenaceae</taxon>
        <taxon>Mycena</taxon>
    </lineage>
</organism>
<protein>
    <submittedName>
        <fullName evidence="2">Uncharacterized protein</fullName>
    </submittedName>
</protein>
<sequence length="196" mass="22928">MDPLRTAHLNAETPRQIHDRLRFYRGHNAKFLEYFPDGTSRELDSSDPLNLSLLATTPFPGIQLSQVQQMMNTLRYFLFDLQNSLRELVPHLRAGPDLVEPAYTYVRYALPPALRTQLAQTPLEDEIQLQQNFVASQNGYYLDAVINRGILNFRREVRNIEMQERLQGPTVTHHQHHPVRSSRQKSRRRLHWSMTA</sequence>
<dbReference type="AlphaFoldDB" id="A0A8H6Y891"/>
<evidence type="ECO:0000313" key="3">
    <source>
        <dbReference type="Proteomes" id="UP000620124"/>
    </source>
</evidence>